<dbReference type="InterPro" id="IPR052604">
    <property type="entry name" value="Mito_Tim_assembly_helper"/>
</dbReference>
<evidence type="ECO:0000256" key="3">
    <source>
        <dbReference type="ARBA" id="ARBA00022833"/>
    </source>
</evidence>
<dbReference type="InterPro" id="IPR037274">
    <property type="entry name" value="Znf_CHY_sf"/>
</dbReference>
<keyword evidence="7" id="KW-1185">Reference proteome</keyword>
<dbReference type="GO" id="GO:0045041">
    <property type="term" value="P:protein import into mitochondrial intermembrane space"/>
    <property type="evidence" value="ECO:0007669"/>
    <property type="project" value="TreeGrafter"/>
</dbReference>
<dbReference type="AlphaFoldDB" id="A0A6A6EB59"/>
<evidence type="ECO:0000256" key="4">
    <source>
        <dbReference type="PROSITE-ProRule" id="PRU00601"/>
    </source>
</evidence>
<dbReference type="InterPro" id="IPR016694">
    <property type="entry name" value="UCP017292"/>
</dbReference>
<keyword evidence="1" id="KW-0479">Metal-binding</keyword>
<evidence type="ECO:0000256" key="2">
    <source>
        <dbReference type="ARBA" id="ARBA00022771"/>
    </source>
</evidence>
<dbReference type="PROSITE" id="PS51266">
    <property type="entry name" value="ZF_CHY"/>
    <property type="match status" value="1"/>
</dbReference>
<dbReference type="Proteomes" id="UP000800200">
    <property type="component" value="Unassembled WGS sequence"/>
</dbReference>
<dbReference type="PANTHER" id="PTHR28082">
    <property type="entry name" value="ZINC FINGER PROTEIN"/>
    <property type="match status" value="1"/>
</dbReference>
<evidence type="ECO:0000313" key="6">
    <source>
        <dbReference type="EMBL" id="KAF2189014.1"/>
    </source>
</evidence>
<keyword evidence="3" id="KW-0862">Zinc</keyword>
<dbReference type="SUPFAM" id="SSF161219">
    <property type="entry name" value="CHY zinc finger-like"/>
    <property type="match status" value="1"/>
</dbReference>
<accession>A0A6A6EB59</accession>
<protein>
    <recommendedName>
        <fullName evidence="5">CHY-type domain-containing protein</fullName>
    </recommendedName>
</protein>
<sequence>MTTSTQTSDSPPQVHGLTVTPTTQCAHYYSLLDIIAIKHPCCSKFYACISCHNALENHQPVVWPRSQRDEKVVLCGACGKVLTIEEYMGCGSKCIYCGKGFNPGCRAHWELYFELTNDEIGMERGRAV</sequence>
<dbReference type="OrthoDB" id="411372at2759"/>
<dbReference type="EMBL" id="ML994622">
    <property type="protein sequence ID" value="KAF2189014.1"/>
    <property type="molecule type" value="Genomic_DNA"/>
</dbReference>
<dbReference type="GO" id="GO:0008270">
    <property type="term" value="F:zinc ion binding"/>
    <property type="evidence" value="ECO:0007669"/>
    <property type="project" value="UniProtKB-KW"/>
</dbReference>
<proteinExistence type="predicted"/>
<keyword evidence="2 4" id="KW-0863">Zinc-finger</keyword>
<dbReference type="InterPro" id="IPR008913">
    <property type="entry name" value="Znf_CHY"/>
</dbReference>
<evidence type="ECO:0000259" key="5">
    <source>
        <dbReference type="PROSITE" id="PS51266"/>
    </source>
</evidence>
<dbReference type="PIRSF" id="PIRSF017292">
    <property type="entry name" value="UCP017292_Znf_CHY"/>
    <property type="match status" value="1"/>
</dbReference>
<organism evidence="6 7">
    <name type="scientific">Zopfia rhizophila CBS 207.26</name>
    <dbReference type="NCBI Taxonomy" id="1314779"/>
    <lineage>
        <taxon>Eukaryota</taxon>
        <taxon>Fungi</taxon>
        <taxon>Dikarya</taxon>
        <taxon>Ascomycota</taxon>
        <taxon>Pezizomycotina</taxon>
        <taxon>Dothideomycetes</taxon>
        <taxon>Dothideomycetes incertae sedis</taxon>
        <taxon>Zopfiaceae</taxon>
        <taxon>Zopfia</taxon>
    </lineage>
</organism>
<evidence type="ECO:0000256" key="1">
    <source>
        <dbReference type="ARBA" id="ARBA00022723"/>
    </source>
</evidence>
<name>A0A6A6EB59_9PEZI</name>
<reference evidence="6" key="1">
    <citation type="journal article" date="2020" name="Stud. Mycol.">
        <title>101 Dothideomycetes genomes: a test case for predicting lifestyles and emergence of pathogens.</title>
        <authorList>
            <person name="Haridas S."/>
            <person name="Albert R."/>
            <person name="Binder M."/>
            <person name="Bloem J."/>
            <person name="Labutti K."/>
            <person name="Salamov A."/>
            <person name="Andreopoulos B."/>
            <person name="Baker S."/>
            <person name="Barry K."/>
            <person name="Bills G."/>
            <person name="Bluhm B."/>
            <person name="Cannon C."/>
            <person name="Castanera R."/>
            <person name="Culley D."/>
            <person name="Daum C."/>
            <person name="Ezra D."/>
            <person name="Gonzalez J."/>
            <person name="Henrissat B."/>
            <person name="Kuo A."/>
            <person name="Liang C."/>
            <person name="Lipzen A."/>
            <person name="Lutzoni F."/>
            <person name="Magnuson J."/>
            <person name="Mondo S."/>
            <person name="Nolan M."/>
            <person name="Ohm R."/>
            <person name="Pangilinan J."/>
            <person name="Park H.-J."/>
            <person name="Ramirez L."/>
            <person name="Alfaro M."/>
            <person name="Sun H."/>
            <person name="Tritt A."/>
            <person name="Yoshinaga Y."/>
            <person name="Zwiers L.-H."/>
            <person name="Turgeon B."/>
            <person name="Goodwin S."/>
            <person name="Spatafora J."/>
            <person name="Crous P."/>
            <person name="Grigoriev I."/>
        </authorList>
    </citation>
    <scope>NUCLEOTIDE SEQUENCE</scope>
    <source>
        <strain evidence="6">CBS 207.26</strain>
    </source>
</reference>
<feature type="domain" description="CHY-type" evidence="5">
    <location>
        <begin position="18"/>
        <end position="99"/>
    </location>
</feature>
<dbReference type="Pfam" id="PF05495">
    <property type="entry name" value="zf-CHY"/>
    <property type="match status" value="1"/>
</dbReference>
<gene>
    <name evidence="6" type="ORF">K469DRAFT_564019</name>
</gene>
<dbReference type="PANTHER" id="PTHR28082:SF1">
    <property type="entry name" value="HELPER OF TIM PROTEIN 13"/>
    <property type="match status" value="1"/>
</dbReference>
<dbReference type="GO" id="GO:0005758">
    <property type="term" value="C:mitochondrial intermembrane space"/>
    <property type="evidence" value="ECO:0007669"/>
    <property type="project" value="TreeGrafter"/>
</dbReference>
<evidence type="ECO:0000313" key="7">
    <source>
        <dbReference type="Proteomes" id="UP000800200"/>
    </source>
</evidence>